<dbReference type="PANTHER" id="PTHR46211:SF1">
    <property type="entry name" value="GLYCEROPHOSPHODIESTER PHOSPHODIESTERASE, CYTOPLASMIC"/>
    <property type="match status" value="1"/>
</dbReference>
<proteinExistence type="predicted"/>
<reference evidence="2 3" key="1">
    <citation type="submission" date="2017-10" db="EMBL/GenBank/DDBJ databases">
        <title>Two draft genome sequences of Pusillimonas sp. strains isolated from a nitrate- and radionuclide-contaminated groundwater in Russia.</title>
        <authorList>
            <person name="Grouzdev D.S."/>
            <person name="Tourova T.P."/>
            <person name="Goeva M.A."/>
            <person name="Babich T.L."/>
            <person name="Sokolova D.S."/>
            <person name="Abdullin R."/>
            <person name="Poltaraus A.B."/>
            <person name="Toshchakov S.V."/>
            <person name="Nazina T.N."/>
        </authorList>
    </citation>
    <scope>NUCLEOTIDE SEQUENCE [LARGE SCALE GENOMIC DNA]</scope>
    <source>
        <strain evidence="2 3">JR1/69-3-13</strain>
    </source>
</reference>
<sequence>MPPNWPYPKLIAHRGAGLHAPENTLAAIRLGARHGFTMMEYDVKLSRDGVAVLLHDDTVDRTSNGCGRAGDMTLKELAELDFGSWSANEYAGESIPTLASIASYTRANGIRSNIEIKPTTGSEAETGQQVARLAQRLWTGADVPPLLSSFSEVALAAAMKEAPLLPRALLIEDEIPEDWEDRIKRLGCAGLNLNHKYTTLPLVQALRTRGYTVAVWTVNDMARAQELLEWGCNAVVTDEITHITPATLP</sequence>
<gene>
    <name evidence="2" type="ORF">CR159_05115</name>
</gene>
<dbReference type="InterPro" id="IPR030395">
    <property type="entry name" value="GP_PDE_dom"/>
</dbReference>
<keyword evidence="3" id="KW-1185">Reference proteome</keyword>
<dbReference type="GO" id="GO:0006629">
    <property type="term" value="P:lipid metabolic process"/>
    <property type="evidence" value="ECO:0007669"/>
    <property type="project" value="InterPro"/>
</dbReference>
<dbReference type="PANTHER" id="PTHR46211">
    <property type="entry name" value="GLYCEROPHOSPHORYL DIESTER PHOSPHODIESTERASE"/>
    <property type="match status" value="1"/>
</dbReference>
<dbReference type="InterPro" id="IPR017946">
    <property type="entry name" value="PLC-like_Pdiesterase_TIM-brl"/>
</dbReference>
<dbReference type="OrthoDB" id="9795622at2"/>
<protein>
    <submittedName>
        <fullName evidence="2">Glycerophosphodiester phosphodiesterase</fullName>
    </submittedName>
</protein>
<accession>A0A2N4U7Y0</accession>
<evidence type="ECO:0000313" key="3">
    <source>
        <dbReference type="Proteomes" id="UP000234190"/>
    </source>
</evidence>
<dbReference type="Proteomes" id="UP000234190">
    <property type="component" value="Unassembled WGS sequence"/>
</dbReference>
<dbReference type="PROSITE" id="PS51704">
    <property type="entry name" value="GP_PDE"/>
    <property type="match status" value="1"/>
</dbReference>
<dbReference type="EMBL" id="PDNW01000003">
    <property type="protein sequence ID" value="PLC51124.1"/>
    <property type="molecule type" value="Genomic_DNA"/>
</dbReference>
<comment type="caution">
    <text evidence="2">The sequence shown here is derived from an EMBL/GenBank/DDBJ whole genome shotgun (WGS) entry which is preliminary data.</text>
</comment>
<dbReference type="SUPFAM" id="SSF51695">
    <property type="entry name" value="PLC-like phosphodiesterases"/>
    <property type="match status" value="1"/>
</dbReference>
<dbReference type="Pfam" id="PF03009">
    <property type="entry name" value="GDPD"/>
    <property type="match status" value="1"/>
</dbReference>
<feature type="domain" description="GP-PDE" evidence="1">
    <location>
        <begin position="8"/>
        <end position="247"/>
    </location>
</feature>
<dbReference type="NCBIfam" id="NF006989">
    <property type="entry name" value="PRK09454.1"/>
    <property type="match status" value="1"/>
</dbReference>
<dbReference type="AlphaFoldDB" id="A0A2N4U7Y0"/>
<dbReference type="Gene3D" id="3.20.20.190">
    <property type="entry name" value="Phosphatidylinositol (PI) phosphodiesterase"/>
    <property type="match status" value="1"/>
</dbReference>
<evidence type="ECO:0000259" key="1">
    <source>
        <dbReference type="PROSITE" id="PS51704"/>
    </source>
</evidence>
<dbReference type="CDD" id="cd08562">
    <property type="entry name" value="GDPD_EcUgpQ_like"/>
    <property type="match status" value="1"/>
</dbReference>
<dbReference type="GO" id="GO:0008081">
    <property type="term" value="F:phosphoric diester hydrolase activity"/>
    <property type="evidence" value="ECO:0007669"/>
    <property type="project" value="InterPro"/>
</dbReference>
<dbReference type="RefSeq" id="WP_102073070.1">
    <property type="nucleotide sequence ID" value="NZ_PDNW01000003.1"/>
</dbReference>
<evidence type="ECO:0000313" key="2">
    <source>
        <dbReference type="EMBL" id="PLC51124.1"/>
    </source>
</evidence>
<organism evidence="2 3">
    <name type="scientific">Pollutimonas subterranea</name>
    <dbReference type="NCBI Taxonomy" id="2045210"/>
    <lineage>
        <taxon>Bacteria</taxon>
        <taxon>Pseudomonadati</taxon>
        <taxon>Pseudomonadota</taxon>
        <taxon>Betaproteobacteria</taxon>
        <taxon>Burkholderiales</taxon>
        <taxon>Alcaligenaceae</taxon>
        <taxon>Pollutimonas</taxon>
    </lineage>
</organism>
<name>A0A2N4U7Y0_9BURK</name>